<organism evidence="1">
    <name type="scientific">Brassica cretica</name>
    <name type="common">Mustard</name>
    <dbReference type="NCBI Taxonomy" id="69181"/>
    <lineage>
        <taxon>Eukaryota</taxon>
        <taxon>Viridiplantae</taxon>
        <taxon>Streptophyta</taxon>
        <taxon>Embryophyta</taxon>
        <taxon>Tracheophyta</taxon>
        <taxon>Spermatophyta</taxon>
        <taxon>Magnoliopsida</taxon>
        <taxon>eudicotyledons</taxon>
        <taxon>Gunneridae</taxon>
        <taxon>Pentapetalae</taxon>
        <taxon>rosids</taxon>
        <taxon>malvids</taxon>
        <taxon>Brassicales</taxon>
        <taxon>Brassicaceae</taxon>
        <taxon>Brassiceae</taxon>
        <taxon>Brassica</taxon>
    </lineage>
</organism>
<gene>
    <name evidence="1" type="ORF">F2Q70_00030752</name>
</gene>
<proteinExistence type="predicted"/>
<comment type="caution">
    <text evidence="1">The sequence shown here is derived from an EMBL/GenBank/DDBJ whole genome shotgun (WGS) entry which is preliminary data.</text>
</comment>
<sequence length="122" mass="13908">MSHYRRHSLEPSIDSISGRFRDYLNFQRHDDDVINKPDFRELDFGSPTSPLKATQTFRHFAASETEPLRRAHGDRFGCTNQEPESETGSQKIRFRRNAVDILRFSLFSGKKNRGGGSGATSC</sequence>
<evidence type="ECO:0000313" key="1">
    <source>
        <dbReference type="EMBL" id="KAF2531148.1"/>
    </source>
</evidence>
<reference evidence="1" key="1">
    <citation type="submission" date="2019-12" db="EMBL/GenBank/DDBJ databases">
        <title>Genome sequencing and annotation of Brassica cretica.</title>
        <authorList>
            <person name="Studholme D.J."/>
            <person name="Sarris P.F."/>
        </authorList>
    </citation>
    <scope>NUCLEOTIDE SEQUENCE</scope>
    <source>
        <strain evidence="1">PFS-102/07</strain>
        <tissue evidence="1">Leaf</tissue>
    </source>
</reference>
<name>A0A8S9FG76_BRACR</name>
<accession>A0A8S9FG76</accession>
<dbReference type="AlphaFoldDB" id="A0A8S9FG76"/>
<dbReference type="EMBL" id="QGKY02002305">
    <property type="protein sequence ID" value="KAF2531148.1"/>
    <property type="molecule type" value="Genomic_DNA"/>
</dbReference>
<protein>
    <submittedName>
        <fullName evidence="1">Uncharacterized protein</fullName>
    </submittedName>
</protein>